<feature type="region of interest" description="Disordered" evidence="1">
    <location>
        <begin position="1"/>
        <end position="40"/>
    </location>
</feature>
<accession>A0AB33KAU8</accession>
<evidence type="ECO:0000313" key="2">
    <source>
        <dbReference type="EMBL" id="BFP51116.1"/>
    </source>
</evidence>
<dbReference type="KEGG" id="stcm:SCMC78_09230"/>
<feature type="compositionally biased region" description="Basic residues" evidence="1">
    <location>
        <begin position="16"/>
        <end position="28"/>
    </location>
</feature>
<gene>
    <name evidence="2" type="ORF">SCMC78_09230</name>
</gene>
<organism evidence="2">
    <name type="scientific">Streptomyces sp. CMC78</name>
    <dbReference type="NCBI Taxonomy" id="3231512"/>
    <lineage>
        <taxon>Bacteria</taxon>
        <taxon>Bacillati</taxon>
        <taxon>Actinomycetota</taxon>
        <taxon>Actinomycetes</taxon>
        <taxon>Kitasatosporales</taxon>
        <taxon>Streptomycetaceae</taxon>
        <taxon>Streptomyces</taxon>
    </lineage>
</organism>
<reference evidence="2" key="1">
    <citation type="submission" date="2024-07" db="EMBL/GenBank/DDBJ databases">
        <title>Complete genome sequences of cellulolytic bacteria, Kitasatospora sp. CMC57 and Streptomyces sp. CMC78, isolated from Japanese agricultural soil.</title>
        <authorList>
            <person name="Hashimoto T."/>
            <person name="Ito M."/>
            <person name="Iwamoto M."/>
            <person name="Fukahori D."/>
            <person name="Shoda T."/>
            <person name="Sakoda M."/>
            <person name="Morohoshi T."/>
            <person name="Mitsuboshi M."/>
            <person name="Nishizawa T."/>
        </authorList>
    </citation>
    <scope>NUCLEOTIDE SEQUENCE</scope>
    <source>
        <strain evidence="2">CMC78</strain>
    </source>
</reference>
<sequence length="58" mass="6495">MHGEEGAQQIQIGRAGRLHARTRVRVRRPAQPGGPIRILMPHSRQPIGNLWVIRPTVA</sequence>
<proteinExistence type="predicted"/>
<dbReference type="EMBL" id="AP035884">
    <property type="protein sequence ID" value="BFP51116.1"/>
    <property type="molecule type" value="Genomic_DNA"/>
</dbReference>
<protein>
    <submittedName>
        <fullName evidence="2">Uncharacterized protein</fullName>
    </submittedName>
</protein>
<evidence type="ECO:0000256" key="1">
    <source>
        <dbReference type="SAM" id="MobiDB-lite"/>
    </source>
</evidence>
<name>A0AB33KAU8_9ACTN</name>
<dbReference type="AlphaFoldDB" id="A0AB33KAU8"/>